<organism evidence="3 4">
    <name type="scientific">Heliorestis convoluta</name>
    <dbReference type="NCBI Taxonomy" id="356322"/>
    <lineage>
        <taxon>Bacteria</taxon>
        <taxon>Bacillati</taxon>
        <taxon>Bacillota</taxon>
        <taxon>Clostridia</taxon>
        <taxon>Eubacteriales</taxon>
        <taxon>Heliobacteriaceae</taxon>
        <taxon>Heliorestis</taxon>
    </lineage>
</organism>
<dbReference type="Proteomes" id="UP000366051">
    <property type="component" value="Chromosome"/>
</dbReference>
<dbReference type="OrthoDB" id="5292315at2"/>
<keyword evidence="4" id="KW-1185">Reference proteome</keyword>
<keyword evidence="2" id="KW-0472">Membrane</keyword>
<accession>A0A5Q2N282</accession>
<dbReference type="AlphaFoldDB" id="A0A5Q2N282"/>
<dbReference type="RefSeq" id="WP_153724022.1">
    <property type="nucleotide sequence ID" value="NZ_CP045875.1"/>
</dbReference>
<feature type="compositionally biased region" description="Basic and acidic residues" evidence="1">
    <location>
        <begin position="55"/>
        <end position="65"/>
    </location>
</feature>
<name>A0A5Q2N282_9FIRM</name>
<keyword evidence="3" id="KW-0675">Receptor</keyword>
<protein>
    <submittedName>
        <fullName evidence="3">Chemotaxis methyl-accepting receptor</fullName>
    </submittedName>
</protein>
<dbReference type="KEGG" id="hcv:FTV88_0271"/>
<feature type="transmembrane region" description="Helical" evidence="2">
    <location>
        <begin position="6"/>
        <end position="27"/>
    </location>
</feature>
<feature type="region of interest" description="Disordered" evidence="1">
    <location>
        <begin position="54"/>
        <end position="73"/>
    </location>
</feature>
<gene>
    <name evidence="3" type="ORF">FTV88_0271</name>
</gene>
<dbReference type="Gene3D" id="1.10.287.500">
    <property type="entry name" value="Helix hairpin bin"/>
    <property type="match status" value="1"/>
</dbReference>
<evidence type="ECO:0000313" key="4">
    <source>
        <dbReference type="Proteomes" id="UP000366051"/>
    </source>
</evidence>
<reference evidence="4" key="1">
    <citation type="submission" date="2019-11" db="EMBL/GenBank/DDBJ databases">
        <title>Genome sequence of Heliorestis convoluta strain HH, an alkaliphilic and minimalistic phototrophic bacterium from a soda lake in Egypt.</title>
        <authorList>
            <person name="Dewey E.D."/>
            <person name="Stokes L.M."/>
            <person name="Burchell B.M."/>
            <person name="Shaffer K.N."/>
            <person name="Huntington A.M."/>
            <person name="Baker J.M."/>
            <person name="Nadendla S."/>
            <person name="Giglio M.G."/>
            <person name="Touchman J.W."/>
            <person name="Blankenship R.E."/>
            <person name="Madigan M.T."/>
            <person name="Sattley W.M."/>
        </authorList>
    </citation>
    <scope>NUCLEOTIDE SEQUENCE [LARGE SCALE GENOMIC DNA]</scope>
    <source>
        <strain evidence="4">HH</strain>
    </source>
</reference>
<evidence type="ECO:0000313" key="3">
    <source>
        <dbReference type="EMBL" id="QGG46450.1"/>
    </source>
</evidence>
<evidence type="ECO:0000256" key="1">
    <source>
        <dbReference type="SAM" id="MobiDB-lite"/>
    </source>
</evidence>
<proteinExistence type="predicted"/>
<keyword evidence="2" id="KW-0812">Transmembrane</keyword>
<evidence type="ECO:0000256" key="2">
    <source>
        <dbReference type="SAM" id="Phobius"/>
    </source>
</evidence>
<keyword evidence="2" id="KW-1133">Transmembrane helix</keyword>
<dbReference type="EMBL" id="CP045875">
    <property type="protein sequence ID" value="QGG46450.1"/>
    <property type="molecule type" value="Genomic_DNA"/>
</dbReference>
<sequence length="217" mass="24434">MDIPVGLHIFFIICALSGAFAVGLLFAQRYTSPVSHSESSQTVKELTNSTMTDELFEKSPIRKEPLPSNSDYLSKRATRLQQDIDAMIELSRAMKANISDVNRETEQAALTLADVMEQIGDMGKKNPEIQSEMNKIVQKGVSALQFQDITRQKLENMQGLLNDFTELLQHDKSLPRKTSQIAEVAQEKYTTHGELMNHQKYVSKNKGQELGNNVELF</sequence>
<dbReference type="SUPFAM" id="SSF75708">
    <property type="entry name" value="Chemotaxis phosphatase CheZ"/>
    <property type="match status" value="1"/>
</dbReference>